<feature type="transmembrane region" description="Helical" evidence="1">
    <location>
        <begin position="20"/>
        <end position="38"/>
    </location>
</feature>
<comment type="caution">
    <text evidence="2">The sequence shown here is derived from an EMBL/GenBank/DDBJ whole genome shotgun (WGS) entry which is preliminary data.</text>
</comment>
<dbReference type="OrthoDB" id="5193714at2"/>
<name>A0A4R5DAV5_9ACTN</name>
<evidence type="ECO:0000313" key="3">
    <source>
        <dbReference type="Proteomes" id="UP000294739"/>
    </source>
</evidence>
<keyword evidence="1" id="KW-0812">Transmembrane</keyword>
<dbReference type="AlphaFoldDB" id="A0A4R5DAV5"/>
<keyword evidence="3" id="KW-1185">Reference proteome</keyword>
<dbReference type="InParanoid" id="A0A4R5DAV5"/>
<evidence type="ECO:0000256" key="1">
    <source>
        <dbReference type="SAM" id="Phobius"/>
    </source>
</evidence>
<keyword evidence="1" id="KW-1133">Transmembrane helix</keyword>
<proteinExistence type="predicted"/>
<protein>
    <submittedName>
        <fullName evidence="2">Uncharacterized protein</fullName>
    </submittedName>
</protein>
<dbReference type="EMBL" id="SMKZ01000020">
    <property type="protein sequence ID" value="TDE09110.1"/>
    <property type="molecule type" value="Genomic_DNA"/>
</dbReference>
<sequence length="69" mass="7740">MYLMAAAAEAESENAEIGPGLLGFLVVIFLLVALLVLYRSMRKQIRKVDFDDEGLTDAERMRGHREPSD</sequence>
<evidence type="ECO:0000313" key="2">
    <source>
        <dbReference type="EMBL" id="TDE09110.1"/>
    </source>
</evidence>
<organism evidence="2 3">
    <name type="scientific">Jiangella asiatica</name>
    <dbReference type="NCBI Taxonomy" id="2530372"/>
    <lineage>
        <taxon>Bacteria</taxon>
        <taxon>Bacillati</taxon>
        <taxon>Actinomycetota</taxon>
        <taxon>Actinomycetes</taxon>
        <taxon>Jiangellales</taxon>
        <taxon>Jiangellaceae</taxon>
        <taxon>Jiangella</taxon>
    </lineage>
</organism>
<dbReference type="RefSeq" id="WP_131896021.1">
    <property type="nucleotide sequence ID" value="NZ_SMKZ01000020.1"/>
</dbReference>
<gene>
    <name evidence="2" type="ORF">E1269_15455</name>
</gene>
<accession>A0A4R5DAV5</accession>
<reference evidence="2 3" key="1">
    <citation type="submission" date="2019-03" db="EMBL/GenBank/DDBJ databases">
        <title>Draft genome sequences of novel Actinobacteria.</title>
        <authorList>
            <person name="Sahin N."/>
            <person name="Ay H."/>
            <person name="Saygin H."/>
        </authorList>
    </citation>
    <scope>NUCLEOTIDE SEQUENCE [LARGE SCALE GENOMIC DNA]</scope>
    <source>
        <strain evidence="2 3">5K138</strain>
    </source>
</reference>
<dbReference type="Proteomes" id="UP000294739">
    <property type="component" value="Unassembled WGS sequence"/>
</dbReference>
<keyword evidence="1" id="KW-0472">Membrane</keyword>